<dbReference type="EMBL" id="VUNS01000001">
    <property type="protein sequence ID" value="MST95534.1"/>
    <property type="molecule type" value="Genomic_DNA"/>
</dbReference>
<dbReference type="GO" id="GO:0005829">
    <property type="term" value="C:cytosol"/>
    <property type="evidence" value="ECO:0007669"/>
    <property type="project" value="TreeGrafter"/>
</dbReference>
<gene>
    <name evidence="4" type="ORF">FYJ85_00535</name>
</gene>
<accession>A0A844FXS0</accession>
<feature type="domain" description="Carbohydrate kinase PfkB" evidence="3">
    <location>
        <begin position="35"/>
        <end position="313"/>
    </location>
</feature>
<dbReference type="SUPFAM" id="SSF53613">
    <property type="entry name" value="Ribokinase-like"/>
    <property type="match status" value="1"/>
</dbReference>
<organism evidence="4 5">
    <name type="scientific">Victivallis lenta</name>
    <dbReference type="NCBI Taxonomy" id="2606640"/>
    <lineage>
        <taxon>Bacteria</taxon>
        <taxon>Pseudomonadati</taxon>
        <taxon>Lentisphaerota</taxon>
        <taxon>Lentisphaeria</taxon>
        <taxon>Victivallales</taxon>
        <taxon>Victivallaceae</taxon>
        <taxon>Victivallis</taxon>
    </lineage>
</organism>
<dbReference type="Gene3D" id="3.40.1190.20">
    <property type="match status" value="1"/>
</dbReference>
<protein>
    <submittedName>
        <fullName evidence="4">Carbohydrate kinase family protein</fullName>
    </submittedName>
</protein>
<dbReference type="PANTHER" id="PTHR10584:SF166">
    <property type="entry name" value="RIBOKINASE"/>
    <property type="match status" value="1"/>
</dbReference>
<dbReference type="Pfam" id="PF00294">
    <property type="entry name" value="PfkB"/>
    <property type="match status" value="1"/>
</dbReference>
<evidence type="ECO:0000313" key="5">
    <source>
        <dbReference type="Proteomes" id="UP000435649"/>
    </source>
</evidence>
<evidence type="ECO:0000313" key="4">
    <source>
        <dbReference type="EMBL" id="MST95534.1"/>
    </source>
</evidence>
<dbReference type="GO" id="GO:0016301">
    <property type="term" value="F:kinase activity"/>
    <property type="evidence" value="ECO:0007669"/>
    <property type="project" value="UniProtKB-KW"/>
</dbReference>
<keyword evidence="5" id="KW-1185">Reference proteome</keyword>
<keyword evidence="1" id="KW-0808">Transferase</keyword>
<evidence type="ECO:0000256" key="1">
    <source>
        <dbReference type="ARBA" id="ARBA00022679"/>
    </source>
</evidence>
<evidence type="ECO:0000256" key="2">
    <source>
        <dbReference type="ARBA" id="ARBA00022777"/>
    </source>
</evidence>
<dbReference type="RefSeq" id="WP_154416646.1">
    <property type="nucleotide sequence ID" value="NZ_VUNS01000001.1"/>
</dbReference>
<sequence length="335" mass="35444">MRDGILAAGNWIADRVKSVDRWPGEGNLCSILAEERAPGGGPANILFDLAAMDSSYPLYAAGRIGEDADGDFLLAEAAKRGIDTSLLRRTPGVATAYTDVISSPGSRTFFHAAGADAFLCAADFDGAEAEAEFFYLGYLLLLRSLDMPDAEFGTGAARLLAAMRKRGFRTVVDFVSGSPDRFRPAAEAAFPWTDILIINEVEAACSTGIGLRSGDGTLAAELLPEALKRLFSMKIGELCVIHFPEGAAAMTADGAYTLTPSCRIDRDEIAGHNGAGDAFAAGVLYALAKRLPLEEALRVGSASSYFNLKSPTASGGAVPYCRIEEHLQSGEFNLL</sequence>
<comment type="caution">
    <text evidence="4">The sequence shown here is derived from an EMBL/GenBank/DDBJ whole genome shotgun (WGS) entry which is preliminary data.</text>
</comment>
<dbReference type="AlphaFoldDB" id="A0A844FXS0"/>
<dbReference type="InterPro" id="IPR029056">
    <property type="entry name" value="Ribokinase-like"/>
</dbReference>
<proteinExistence type="predicted"/>
<name>A0A844FXS0_9BACT</name>
<reference evidence="4 5" key="1">
    <citation type="submission" date="2019-08" db="EMBL/GenBank/DDBJ databases">
        <title>In-depth cultivation of the pig gut microbiome towards novel bacterial diversity and tailored functional studies.</title>
        <authorList>
            <person name="Wylensek D."/>
            <person name="Hitch T.C.A."/>
            <person name="Clavel T."/>
        </authorList>
    </citation>
    <scope>NUCLEOTIDE SEQUENCE [LARGE SCALE GENOMIC DNA]</scope>
    <source>
        <strain evidence="4 5">BBE-744-WT-12</strain>
    </source>
</reference>
<evidence type="ECO:0000259" key="3">
    <source>
        <dbReference type="Pfam" id="PF00294"/>
    </source>
</evidence>
<dbReference type="Proteomes" id="UP000435649">
    <property type="component" value="Unassembled WGS sequence"/>
</dbReference>
<keyword evidence="2 4" id="KW-0418">Kinase</keyword>
<dbReference type="InterPro" id="IPR011611">
    <property type="entry name" value="PfkB_dom"/>
</dbReference>
<dbReference type="PANTHER" id="PTHR10584">
    <property type="entry name" value="SUGAR KINASE"/>
    <property type="match status" value="1"/>
</dbReference>